<dbReference type="Proteomes" id="UP000608024">
    <property type="component" value="Unassembled WGS sequence"/>
</dbReference>
<name>A0A918ZKH7_9ACTN</name>
<evidence type="ECO:0000313" key="1">
    <source>
        <dbReference type="EMBL" id="GHE57607.1"/>
    </source>
</evidence>
<dbReference type="EMBL" id="BNBT01000034">
    <property type="protein sequence ID" value="GHE57607.1"/>
    <property type="molecule type" value="Genomic_DNA"/>
</dbReference>
<organism evidence="1 2">
    <name type="scientific">Streptomyces longispororuber</name>
    <dbReference type="NCBI Taxonomy" id="68230"/>
    <lineage>
        <taxon>Bacteria</taxon>
        <taxon>Bacillati</taxon>
        <taxon>Actinomycetota</taxon>
        <taxon>Actinomycetes</taxon>
        <taxon>Kitasatosporales</taxon>
        <taxon>Streptomycetaceae</taxon>
        <taxon>Streptomyces</taxon>
    </lineage>
</organism>
<proteinExistence type="predicted"/>
<reference evidence="1" key="1">
    <citation type="journal article" date="2014" name="Int. J. Syst. Evol. Microbiol.">
        <title>Complete genome sequence of Corynebacterium casei LMG S-19264T (=DSM 44701T), isolated from a smear-ripened cheese.</title>
        <authorList>
            <consortium name="US DOE Joint Genome Institute (JGI-PGF)"/>
            <person name="Walter F."/>
            <person name="Albersmeier A."/>
            <person name="Kalinowski J."/>
            <person name="Ruckert C."/>
        </authorList>
    </citation>
    <scope>NUCLEOTIDE SEQUENCE</scope>
    <source>
        <strain evidence="1">JCM 4784</strain>
    </source>
</reference>
<gene>
    <name evidence="1" type="ORF">GCM10018785_28490</name>
</gene>
<dbReference type="AlphaFoldDB" id="A0A918ZKH7"/>
<evidence type="ECO:0000313" key="2">
    <source>
        <dbReference type="Proteomes" id="UP000608024"/>
    </source>
</evidence>
<accession>A0A918ZKH7</accession>
<dbReference type="RefSeq" id="WP_190136276.1">
    <property type="nucleotide sequence ID" value="NZ_BNBT01000034.1"/>
</dbReference>
<comment type="caution">
    <text evidence="1">The sequence shown here is derived from an EMBL/GenBank/DDBJ whole genome shotgun (WGS) entry which is preliminary data.</text>
</comment>
<sequence>MDEPTPARGAHGKDRRVTVQICCTRVGHLTPYREWHNERQLDTVPELPQDFTEFIDALDEDPGLSGEVLLREDEPPGPDREVCRIGPPLPVAPCVVGGEDCPCMTDP</sequence>
<reference evidence="1" key="2">
    <citation type="submission" date="2020-09" db="EMBL/GenBank/DDBJ databases">
        <authorList>
            <person name="Sun Q."/>
            <person name="Ohkuma M."/>
        </authorList>
    </citation>
    <scope>NUCLEOTIDE SEQUENCE</scope>
    <source>
        <strain evidence="1">JCM 4784</strain>
    </source>
</reference>
<protein>
    <submittedName>
        <fullName evidence="1">Uncharacterized protein</fullName>
    </submittedName>
</protein>
<keyword evidence="2" id="KW-1185">Reference proteome</keyword>